<proteinExistence type="predicted"/>
<dbReference type="EMBL" id="RCHU02000001">
    <property type="protein sequence ID" value="KAL3612207.1"/>
    <property type="molecule type" value="Genomic_DNA"/>
</dbReference>
<evidence type="ECO:0000313" key="2">
    <source>
        <dbReference type="Proteomes" id="UP000309997"/>
    </source>
</evidence>
<accession>A0ACC4D5Q6</accession>
<dbReference type="Proteomes" id="UP000309997">
    <property type="component" value="Unassembled WGS sequence"/>
</dbReference>
<reference evidence="1 2" key="1">
    <citation type="journal article" date="2024" name="Plant Biotechnol. J.">
        <title>Genome and CRISPR/Cas9 system of a widespread forest tree (Populus alba) in the world.</title>
        <authorList>
            <person name="Liu Y.J."/>
            <person name="Jiang P.F."/>
            <person name="Han X.M."/>
            <person name="Li X.Y."/>
            <person name="Wang H.M."/>
            <person name="Wang Y.J."/>
            <person name="Wang X.X."/>
            <person name="Zeng Q.Y."/>
        </authorList>
    </citation>
    <scope>NUCLEOTIDE SEQUENCE [LARGE SCALE GENOMIC DNA]</scope>
    <source>
        <strain evidence="2">cv. PAL-ZL1</strain>
    </source>
</reference>
<comment type="caution">
    <text evidence="1">The sequence shown here is derived from an EMBL/GenBank/DDBJ whole genome shotgun (WGS) entry which is preliminary data.</text>
</comment>
<organism evidence="1 2">
    <name type="scientific">Populus alba</name>
    <name type="common">White poplar</name>
    <dbReference type="NCBI Taxonomy" id="43335"/>
    <lineage>
        <taxon>Eukaryota</taxon>
        <taxon>Viridiplantae</taxon>
        <taxon>Streptophyta</taxon>
        <taxon>Embryophyta</taxon>
        <taxon>Tracheophyta</taxon>
        <taxon>Spermatophyta</taxon>
        <taxon>Magnoliopsida</taxon>
        <taxon>eudicotyledons</taxon>
        <taxon>Gunneridae</taxon>
        <taxon>Pentapetalae</taxon>
        <taxon>rosids</taxon>
        <taxon>fabids</taxon>
        <taxon>Malpighiales</taxon>
        <taxon>Salicaceae</taxon>
        <taxon>Saliceae</taxon>
        <taxon>Populus</taxon>
    </lineage>
</organism>
<name>A0ACC4D5Q6_POPAL</name>
<evidence type="ECO:0000313" key="1">
    <source>
        <dbReference type="EMBL" id="KAL3612207.1"/>
    </source>
</evidence>
<keyword evidence="2" id="KW-1185">Reference proteome</keyword>
<sequence>MMPCFISSSTAKTISKIPLQLSRFRTFSHIPFSDYTKQSFTYDHKNSAFTHQQSPEMEKSIYIMLTLDRWDSLNHMEYRLASLRPVHGRLTLKFLNWVIKQPGLELNHLTHILSISTHILVRARMYEAAKSILRRLSKLGVGSKSVFDALMNTYPLCKSNPSVFDLLIRVYLREGMVIDALETFYLMGSRRFNPSVYTCNMLLGSVVKERRLGAGRVAEAEDFMRHMSTIDLAPNSITFDCIINGYGILGDALKAFSMFDEMIKLGHYPSHFTYGSLLKGLCKGGNLREAKKLLYKLRHIPAAVDTNIYNTILTETCKRGKLKGKMVPALLFFEKALARGTLSPNKVMYTSLFDGLFKVGQSNAASYIYEEMEHKGINPDTIAINAVLDGYSKMGKMEKVDKLFIKMQSGSLTPSLATYNILLHGYSKKKDLLKCSKFYNIMTRMGISPDKLTCHSIILGLCKSGMLDVGFKMLKKMIMEDTLVDQLTLNMLITNSCETDKMGKAFDLLNIMNILGIIPDVNTYNAIFTGLNRASAFRESHLLLHDMLERGITPTSTQYISLINGMCRMGDIQGAFRLKDEMESIGVSSWDVAESAMVRGLAQCGKVEEAMLVLDCMLQKRLIPTIATFTTLMHMLCKKAKLSEALKLRGIMALYGVKLDVVAYNVLISGLCADGDALAAFKLYEEMKERGLWPNTTTYCTLIDAISTNGVSLIQSGILLKDLQERGMISRNFNGSTDEGLITAMKNRLGAMVLMFEAFSNANLNVGAGNWNWQNQLEMRSCGLLQLTDPGKNSKGGGSSILPRRDEDGLRGNQIKGKIQVLLQAWQTESSNIKRDRVAMIDFVDINCTRVVNLKGSMRMRSKRTSTEGYA</sequence>
<protein>
    <submittedName>
        <fullName evidence="1">Uncharacterized protein</fullName>
    </submittedName>
</protein>
<gene>
    <name evidence="1" type="ORF">D5086_003227</name>
</gene>